<dbReference type="GO" id="GO:0003677">
    <property type="term" value="F:DNA binding"/>
    <property type="evidence" value="ECO:0007669"/>
    <property type="project" value="UniProtKB-KW"/>
</dbReference>
<dbReference type="CDD" id="cd06171">
    <property type="entry name" value="Sigma70_r4"/>
    <property type="match status" value="1"/>
</dbReference>
<keyword evidence="7" id="KW-0472">Membrane</keyword>
<evidence type="ECO:0000256" key="5">
    <source>
        <dbReference type="ARBA" id="ARBA00023163"/>
    </source>
</evidence>
<gene>
    <name evidence="10" type="ORF">Cch02nite_29840</name>
</gene>
<feature type="region of interest" description="Disordered" evidence="6">
    <location>
        <begin position="212"/>
        <end position="248"/>
    </location>
</feature>
<evidence type="ECO:0000256" key="1">
    <source>
        <dbReference type="ARBA" id="ARBA00010641"/>
    </source>
</evidence>
<feature type="compositionally biased region" description="Low complexity" evidence="6">
    <location>
        <begin position="216"/>
        <end position="232"/>
    </location>
</feature>
<evidence type="ECO:0000313" key="11">
    <source>
        <dbReference type="Proteomes" id="UP000619293"/>
    </source>
</evidence>
<dbReference type="InterPro" id="IPR014325">
    <property type="entry name" value="RNA_pol_sigma-E_actinobac"/>
</dbReference>
<dbReference type="InterPro" id="IPR007630">
    <property type="entry name" value="RNA_pol_sigma70_r4"/>
</dbReference>
<dbReference type="PANTHER" id="PTHR43133">
    <property type="entry name" value="RNA POLYMERASE ECF-TYPE SIGMA FACTO"/>
    <property type="match status" value="1"/>
</dbReference>
<evidence type="ECO:0000256" key="6">
    <source>
        <dbReference type="SAM" id="MobiDB-lite"/>
    </source>
</evidence>
<dbReference type="Gene3D" id="1.10.1740.10">
    <property type="match status" value="1"/>
</dbReference>
<feature type="transmembrane region" description="Helical" evidence="7">
    <location>
        <begin position="184"/>
        <end position="205"/>
    </location>
</feature>
<keyword evidence="7" id="KW-0812">Transmembrane</keyword>
<evidence type="ECO:0000256" key="2">
    <source>
        <dbReference type="ARBA" id="ARBA00023015"/>
    </source>
</evidence>
<reference evidence="10 11" key="1">
    <citation type="submission" date="2021-01" db="EMBL/GenBank/DDBJ databases">
        <title>Whole genome shotgun sequence of Catellatospora chokoriensis NBRC 107358.</title>
        <authorList>
            <person name="Komaki H."/>
            <person name="Tamura T."/>
        </authorList>
    </citation>
    <scope>NUCLEOTIDE SEQUENCE [LARGE SCALE GENOMIC DNA]</scope>
    <source>
        <strain evidence="10 11">NBRC 107358</strain>
    </source>
</reference>
<dbReference type="Proteomes" id="UP000619293">
    <property type="component" value="Unassembled WGS sequence"/>
</dbReference>
<organism evidence="10 11">
    <name type="scientific">Catellatospora chokoriensis</name>
    <dbReference type="NCBI Taxonomy" id="310353"/>
    <lineage>
        <taxon>Bacteria</taxon>
        <taxon>Bacillati</taxon>
        <taxon>Actinomycetota</taxon>
        <taxon>Actinomycetes</taxon>
        <taxon>Micromonosporales</taxon>
        <taxon>Micromonosporaceae</taxon>
        <taxon>Catellatospora</taxon>
    </lineage>
</organism>
<evidence type="ECO:0000259" key="8">
    <source>
        <dbReference type="Pfam" id="PF04542"/>
    </source>
</evidence>
<evidence type="ECO:0000256" key="3">
    <source>
        <dbReference type="ARBA" id="ARBA00023082"/>
    </source>
</evidence>
<evidence type="ECO:0000256" key="4">
    <source>
        <dbReference type="ARBA" id="ARBA00023125"/>
    </source>
</evidence>
<dbReference type="NCBIfam" id="TIGR02983">
    <property type="entry name" value="SigE-fam_strep"/>
    <property type="match status" value="1"/>
</dbReference>
<dbReference type="GO" id="GO:0006352">
    <property type="term" value="P:DNA-templated transcription initiation"/>
    <property type="evidence" value="ECO:0007669"/>
    <property type="project" value="InterPro"/>
</dbReference>
<proteinExistence type="inferred from homology"/>
<sequence>MDRYDGFHDFVVARGGALSRTAYLLTGEHHAAEDLVQTALAKAAARWRQIVSQGQPEAYVRRIMINERITWWRRRPARPVAQVPDWAGPDEPHQIVDRITLGQALDTLTPRQRTVVVLRFYEDLSEAETADAMGCSIGTVKSQTHVALGHLRRALPLFAEQAGQYADVGAALAKAGRRRARRTAAGAALALIPFVLGLVVVYTSLGPSPVPPPVTGTPSPTVTAGPSPATPTGAPPLPTSVPAAGAALPDLPADRGVGRASLIRVNRFDDGGTTLQIATTSGWYRLRIPVDSPELLLSPDGRWLAWIGHDQQAEMRDLTGTTQQRLPGRPLRWSPTGNWLVVQAENNARPQLVPLAGGKARQLAATTRWNNVKGVLDSGEVLRGTDARPGRSSFALAIEDPVTGRTRQLDVDLTTLLKPDEHALGIGDLPVIVPLTGSTAAVQIQYQNNSNAVSYIEISLEDGAAIRRIDLSGRAEADERTSPPCLKGRDLIWSDGRVLRQSVYGTTADGPMLDMPHDGFSYLLAGCRREAAYQE</sequence>
<accession>A0A8J3NSR5</accession>
<dbReference type="AlphaFoldDB" id="A0A8J3NSR5"/>
<evidence type="ECO:0000313" key="10">
    <source>
        <dbReference type="EMBL" id="GIF89540.1"/>
    </source>
</evidence>
<dbReference type="SUPFAM" id="SSF88946">
    <property type="entry name" value="Sigma2 domain of RNA polymerase sigma factors"/>
    <property type="match status" value="1"/>
</dbReference>
<dbReference type="Gene3D" id="1.10.10.10">
    <property type="entry name" value="Winged helix-like DNA-binding domain superfamily/Winged helix DNA-binding domain"/>
    <property type="match status" value="1"/>
</dbReference>
<dbReference type="Gene3D" id="2.120.10.30">
    <property type="entry name" value="TolB, C-terminal domain"/>
    <property type="match status" value="1"/>
</dbReference>
<dbReference type="EMBL" id="BONG01000016">
    <property type="protein sequence ID" value="GIF89540.1"/>
    <property type="molecule type" value="Genomic_DNA"/>
</dbReference>
<dbReference type="Pfam" id="PF04542">
    <property type="entry name" value="Sigma70_r2"/>
    <property type="match status" value="1"/>
</dbReference>
<protein>
    <recommendedName>
        <fullName evidence="12">RNA polymerase sigma-70 factor (Sigma-E family)</fullName>
    </recommendedName>
</protein>
<comment type="caution">
    <text evidence="10">The sequence shown here is derived from an EMBL/GenBank/DDBJ whole genome shotgun (WGS) entry which is preliminary data.</text>
</comment>
<dbReference type="NCBIfam" id="TIGR02937">
    <property type="entry name" value="sigma70-ECF"/>
    <property type="match status" value="1"/>
</dbReference>
<keyword evidence="4" id="KW-0238">DNA-binding</keyword>
<dbReference type="InterPro" id="IPR011042">
    <property type="entry name" value="6-blade_b-propeller_TolB-like"/>
</dbReference>
<evidence type="ECO:0000259" key="9">
    <source>
        <dbReference type="Pfam" id="PF04545"/>
    </source>
</evidence>
<name>A0A8J3NSR5_9ACTN</name>
<dbReference type="InterPro" id="IPR014284">
    <property type="entry name" value="RNA_pol_sigma-70_dom"/>
</dbReference>
<dbReference type="SUPFAM" id="SSF88659">
    <property type="entry name" value="Sigma3 and sigma4 domains of RNA polymerase sigma factors"/>
    <property type="match status" value="1"/>
</dbReference>
<comment type="similarity">
    <text evidence="1">Belongs to the sigma-70 factor family. ECF subfamily.</text>
</comment>
<keyword evidence="11" id="KW-1185">Reference proteome</keyword>
<keyword evidence="3" id="KW-0731">Sigma factor</keyword>
<feature type="domain" description="RNA polymerase sigma-70 region 2" evidence="8">
    <location>
        <begin position="16"/>
        <end position="75"/>
    </location>
</feature>
<dbReference type="InterPro" id="IPR036388">
    <property type="entry name" value="WH-like_DNA-bd_sf"/>
</dbReference>
<feature type="domain" description="RNA polymerase sigma-70 region 4" evidence="9">
    <location>
        <begin position="104"/>
        <end position="152"/>
    </location>
</feature>
<dbReference type="InterPro" id="IPR013324">
    <property type="entry name" value="RNA_pol_sigma_r3/r4-like"/>
</dbReference>
<dbReference type="InterPro" id="IPR007627">
    <property type="entry name" value="RNA_pol_sigma70_r2"/>
</dbReference>
<dbReference type="InterPro" id="IPR013325">
    <property type="entry name" value="RNA_pol_sigma_r2"/>
</dbReference>
<keyword evidence="2" id="KW-0805">Transcription regulation</keyword>
<evidence type="ECO:0000256" key="7">
    <source>
        <dbReference type="SAM" id="Phobius"/>
    </source>
</evidence>
<evidence type="ECO:0008006" key="12">
    <source>
        <dbReference type="Google" id="ProtNLM"/>
    </source>
</evidence>
<dbReference type="Pfam" id="PF04545">
    <property type="entry name" value="Sigma70_r4"/>
    <property type="match status" value="1"/>
</dbReference>
<dbReference type="InterPro" id="IPR039425">
    <property type="entry name" value="RNA_pol_sigma-70-like"/>
</dbReference>
<dbReference type="GO" id="GO:0016987">
    <property type="term" value="F:sigma factor activity"/>
    <property type="evidence" value="ECO:0007669"/>
    <property type="project" value="UniProtKB-KW"/>
</dbReference>
<keyword evidence="5" id="KW-0804">Transcription</keyword>
<dbReference type="SUPFAM" id="SSF69304">
    <property type="entry name" value="Tricorn protease N-terminal domain"/>
    <property type="match status" value="1"/>
</dbReference>
<keyword evidence="7" id="KW-1133">Transmembrane helix</keyword>
<dbReference type="PANTHER" id="PTHR43133:SF50">
    <property type="entry name" value="ECF RNA POLYMERASE SIGMA FACTOR SIGM"/>
    <property type="match status" value="1"/>
</dbReference>